<keyword evidence="1" id="KW-1185">Reference proteome</keyword>
<dbReference type="AlphaFoldDB" id="A0A915JWB1"/>
<name>A0A915JWB1_ROMCU</name>
<sequence length="182" mass="21005">MYRGKKFYENRVWVQNFENIGYGSKILKISGPGPAKRSENDLIDATAPDESSINLINLRTIALEGVLPSTKKRSSCRNPASSDNVRNIVLFEIIKIAIFYFLQHRDSCHDEKKDDHYETRQPRHARQIKVFKIDPFQIIGFLNCPENVEKSQSIIRITRRGVPERVLKQKNSKILPPPSNEK</sequence>
<dbReference type="WBParaSite" id="nRc.2.0.1.t30606-RA">
    <property type="protein sequence ID" value="nRc.2.0.1.t30606-RA"/>
    <property type="gene ID" value="nRc.2.0.1.g30606"/>
</dbReference>
<reference evidence="2" key="1">
    <citation type="submission" date="2022-11" db="UniProtKB">
        <authorList>
            <consortium name="WormBaseParasite"/>
        </authorList>
    </citation>
    <scope>IDENTIFICATION</scope>
</reference>
<dbReference type="Proteomes" id="UP000887565">
    <property type="component" value="Unplaced"/>
</dbReference>
<evidence type="ECO:0000313" key="2">
    <source>
        <dbReference type="WBParaSite" id="nRc.2.0.1.t30606-RA"/>
    </source>
</evidence>
<protein>
    <submittedName>
        <fullName evidence="2">Ribosomal protein S3</fullName>
    </submittedName>
</protein>
<organism evidence="1 2">
    <name type="scientific">Romanomermis culicivorax</name>
    <name type="common">Nematode worm</name>
    <dbReference type="NCBI Taxonomy" id="13658"/>
    <lineage>
        <taxon>Eukaryota</taxon>
        <taxon>Metazoa</taxon>
        <taxon>Ecdysozoa</taxon>
        <taxon>Nematoda</taxon>
        <taxon>Enoplea</taxon>
        <taxon>Dorylaimia</taxon>
        <taxon>Mermithida</taxon>
        <taxon>Mermithoidea</taxon>
        <taxon>Mermithidae</taxon>
        <taxon>Romanomermis</taxon>
    </lineage>
</organism>
<accession>A0A915JWB1</accession>
<proteinExistence type="predicted"/>
<evidence type="ECO:0000313" key="1">
    <source>
        <dbReference type="Proteomes" id="UP000887565"/>
    </source>
</evidence>